<dbReference type="AlphaFoldDB" id="A0A8H6JJW0"/>
<keyword evidence="2" id="KW-1185">Reference proteome</keyword>
<proteinExistence type="predicted"/>
<dbReference type="EMBL" id="WIGO01000390">
    <property type="protein sequence ID" value="KAF6814011.1"/>
    <property type="molecule type" value="Genomic_DNA"/>
</dbReference>
<evidence type="ECO:0000313" key="2">
    <source>
        <dbReference type="Proteomes" id="UP000654918"/>
    </source>
</evidence>
<name>A0A8H6JJW0_9PEZI</name>
<gene>
    <name evidence="1" type="ORF">CPLU01_14503</name>
</gene>
<keyword evidence="1" id="KW-0548">Nucleotidyltransferase</keyword>
<keyword evidence="1" id="KW-0695">RNA-directed DNA polymerase</keyword>
<reference evidence="1" key="1">
    <citation type="journal article" date="2020" name="Phytopathology">
        <title>Genome Sequence Resources of Colletotrichum truncatum, C. plurivorum, C. musicola, and C. sojae: Four Species Pathogenic to Soybean (Glycine max).</title>
        <authorList>
            <person name="Rogerio F."/>
            <person name="Boufleur T.R."/>
            <person name="Ciampi-Guillardi M."/>
            <person name="Sukno S.A."/>
            <person name="Thon M.R."/>
            <person name="Massola Junior N.S."/>
            <person name="Baroncelli R."/>
        </authorList>
    </citation>
    <scope>NUCLEOTIDE SEQUENCE</scope>
    <source>
        <strain evidence="1">LFN00145</strain>
    </source>
</reference>
<comment type="caution">
    <text evidence="1">The sequence shown here is derived from an EMBL/GenBank/DDBJ whole genome shotgun (WGS) entry which is preliminary data.</text>
</comment>
<sequence>MGSLERYFKGLITDHIGFEAFLRATGFFQKICPRY</sequence>
<keyword evidence="1" id="KW-0808">Transferase</keyword>
<protein>
    <submittedName>
        <fullName evidence="1">Reverse transcriptase domain protein</fullName>
    </submittedName>
</protein>
<dbReference type="GO" id="GO:0003964">
    <property type="term" value="F:RNA-directed DNA polymerase activity"/>
    <property type="evidence" value="ECO:0007669"/>
    <property type="project" value="UniProtKB-KW"/>
</dbReference>
<organism evidence="1 2">
    <name type="scientific">Colletotrichum plurivorum</name>
    <dbReference type="NCBI Taxonomy" id="2175906"/>
    <lineage>
        <taxon>Eukaryota</taxon>
        <taxon>Fungi</taxon>
        <taxon>Dikarya</taxon>
        <taxon>Ascomycota</taxon>
        <taxon>Pezizomycotina</taxon>
        <taxon>Sordariomycetes</taxon>
        <taxon>Hypocreomycetidae</taxon>
        <taxon>Glomerellales</taxon>
        <taxon>Glomerellaceae</taxon>
        <taxon>Colletotrichum</taxon>
        <taxon>Colletotrichum orchidearum species complex</taxon>
    </lineage>
</organism>
<accession>A0A8H6JJW0</accession>
<evidence type="ECO:0000313" key="1">
    <source>
        <dbReference type="EMBL" id="KAF6814011.1"/>
    </source>
</evidence>
<dbReference type="Proteomes" id="UP000654918">
    <property type="component" value="Unassembled WGS sequence"/>
</dbReference>